<evidence type="ECO:0000313" key="1">
    <source>
        <dbReference type="EMBL" id="MQL68760.1"/>
    </source>
</evidence>
<gene>
    <name evidence="1" type="ORF">Taro_001071</name>
</gene>
<name>A0A843TI25_COLES</name>
<reference evidence="1" key="1">
    <citation type="submission" date="2017-07" db="EMBL/GenBank/DDBJ databases">
        <title>Taro Niue Genome Assembly and Annotation.</title>
        <authorList>
            <person name="Atibalentja N."/>
            <person name="Keating K."/>
            <person name="Fields C.J."/>
        </authorList>
    </citation>
    <scope>NUCLEOTIDE SEQUENCE</scope>
    <source>
        <strain evidence="1">Niue_2</strain>
        <tissue evidence="1">Leaf</tissue>
    </source>
</reference>
<dbReference type="AlphaFoldDB" id="A0A843TI25"/>
<dbReference type="Proteomes" id="UP000652761">
    <property type="component" value="Unassembled WGS sequence"/>
</dbReference>
<organism evidence="1 2">
    <name type="scientific">Colocasia esculenta</name>
    <name type="common">Wild taro</name>
    <name type="synonym">Arum esculentum</name>
    <dbReference type="NCBI Taxonomy" id="4460"/>
    <lineage>
        <taxon>Eukaryota</taxon>
        <taxon>Viridiplantae</taxon>
        <taxon>Streptophyta</taxon>
        <taxon>Embryophyta</taxon>
        <taxon>Tracheophyta</taxon>
        <taxon>Spermatophyta</taxon>
        <taxon>Magnoliopsida</taxon>
        <taxon>Liliopsida</taxon>
        <taxon>Araceae</taxon>
        <taxon>Aroideae</taxon>
        <taxon>Colocasieae</taxon>
        <taxon>Colocasia</taxon>
    </lineage>
</organism>
<dbReference type="PANTHER" id="PTHR34676:SF8">
    <property type="entry name" value="TRANSMEMBRANE PROTEIN"/>
    <property type="match status" value="1"/>
</dbReference>
<dbReference type="Pfam" id="PF14223">
    <property type="entry name" value="Retrotran_gag_2"/>
    <property type="match status" value="1"/>
</dbReference>
<sequence>MNPYDYGIVINKGNHYGLVEINNGIVIGDIKVTVKEGTSEFSKEDKEKLSLNARATNILCCAISRKEFNCVSACSSAKEIWDKITLNHEGTSKVKETKVDILMAKYEKFKIAL</sequence>
<accession>A0A843TI25</accession>
<proteinExistence type="predicted"/>
<dbReference type="EMBL" id="NMUH01000021">
    <property type="protein sequence ID" value="MQL68760.1"/>
    <property type="molecule type" value="Genomic_DNA"/>
</dbReference>
<comment type="caution">
    <text evidence="1">The sequence shown here is derived from an EMBL/GenBank/DDBJ whole genome shotgun (WGS) entry which is preliminary data.</text>
</comment>
<keyword evidence="2" id="KW-1185">Reference proteome</keyword>
<dbReference type="PANTHER" id="PTHR34676">
    <property type="entry name" value="DUF4219 DOMAIN-CONTAINING PROTEIN-RELATED"/>
    <property type="match status" value="1"/>
</dbReference>
<dbReference type="OrthoDB" id="785014at2759"/>
<evidence type="ECO:0000313" key="2">
    <source>
        <dbReference type="Proteomes" id="UP000652761"/>
    </source>
</evidence>
<protein>
    <submittedName>
        <fullName evidence="1">Uncharacterized protein</fullName>
    </submittedName>
</protein>